<dbReference type="Proteomes" id="UP000324222">
    <property type="component" value="Unassembled WGS sequence"/>
</dbReference>
<comment type="caution">
    <text evidence="2">The sequence shown here is derived from an EMBL/GenBank/DDBJ whole genome shotgun (WGS) entry which is preliminary data.</text>
</comment>
<accession>A0A5B7ITY0</accession>
<feature type="region of interest" description="Disordered" evidence="1">
    <location>
        <begin position="1"/>
        <end position="51"/>
    </location>
</feature>
<dbReference type="EMBL" id="VSRR010064521">
    <property type="protein sequence ID" value="MPC84138.1"/>
    <property type="molecule type" value="Genomic_DNA"/>
</dbReference>
<keyword evidence="3" id="KW-1185">Reference proteome</keyword>
<name>A0A5B7ITY0_PORTR</name>
<evidence type="ECO:0000313" key="3">
    <source>
        <dbReference type="Proteomes" id="UP000324222"/>
    </source>
</evidence>
<reference evidence="2 3" key="1">
    <citation type="submission" date="2019-05" db="EMBL/GenBank/DDBJ databases">
        <title>Another draft genome of Portunus trituberculatus and its Hox gene families provides insights of decapod evolution.</title>
        <authorList>
            <person name="Jeong J.-H."/>
            <person name="Song I."/>
            <person name="Kim S."/>
            <person name="Choi T."/>
            <person name="Kim D."/>
            <person name="Ryu S."/>
            <person name="Kim W."/>
        </authorList>
    </citation>
    <scope>NUCLEOTIDE SEQUENCE [LARGE SCALE GENOMIC DNA]</scope>
    <source>
        <tissue evidence="2">Muscle</tissue>
    </source>
</reference>
<gene>
    <name evidence="2" type="ORF">E2C01_078865</name>
</gene>
<evidence type="ECO:0000313" key="2">
    <source>
        <dbReference type="EMBL" id="MPC84138.1"/>
    </source>
</evidence>
<organism evidence="2 3">
    <name type="scientific">Portunus trituberculatus</name>
    <name type="common">Swimming crab</name>
    <name type="synonym">Neptunus trituberculatus</name>
    <dbReference type="NCBI Taxonomy" id="210409"/>
    <lineage>
        <taxon>Eukaryota</taxon>
        <taxon>Metazoa</taxon>
        <taxon>Ecdysozoa</taxon>
        <taxon>Arthropoda</taxon>
        <taxon>Crustacea</taxon>
        <taxon>Multicrustacea</taxon>
        <taxon>Malacostraca</taxon>
        <taxon>Eumalacostraca</taxon>
        <taxon>Eucarida</taxon>
        <taxon>Decapoda</taxon>
        <taxon>Pleocyemata</taxon>
        <taxon>Brachyura</taxon>
        <taxon>Eubrachyura</taxon>
        <taxon>Portunoidea</taxon>
        <taxon>Portunidae</taxon>
        <taxon>Portuninae</taxon>
        <taxon>Portunus</taxon>
    </lineage>
</organism>
<evidence type="ECO:0000256" key="1">
    <source>
        <dbReference type="SAM" id="MobiDB-lite"/>
    </source>
</evidence>
<dbReference type="AlphaFoldDB" id="A0A5B7ITY0"/>
<sequence length="75" mass="8190">MCLLQADSRTLLSEIPRRDQSITPPFPPPSLPCPQSTNSTPERRDASSHAPAVVKWRTLLEYYDPASPDPAGDGS</sequence>
<proteinExistence type="predicted"/>
<protein>
    <submittedName>
        <fullName evidence="2">Uncharacterized protein</fullName>
    </submittedName>
</protein>